<accession>A0AAV5TWI8</accession>
<dbReference type="GO" id="GO:0052816">
    <property type="term" value="F:long-chain fatty acyl-CoA hydrolase activity"/>
    <property type="evidence" value="ECO:0007669"/>
    <property type="project" value="TreeGrafter"/>
</dbReference>
<keyword evidence="2" id="KW-0378">Hydrolase</keyword>
<organism evidence="7 8">
    <name type="scientific">Pristionchus entomophagus</name>
    <dbReference type="NCBI Taxonomy" id="358040"/>
    <lineage>
        <taxon>Eukaryota</taxon>
        <taxon>Metazoa</taxon>
        <taxon>Ecdysozoa</taxon>
        <taxon>Nematoda</taxon>
        <taxon>Chromadorea</taxon>
        <taxon>Rhabditida</taxon>
        <taxon>Rhabditina</taxon>
        <taxon>Diplogasteromorpha</taxon>
        <taxon>Diplogasteroidea</taxon>
        <taxon>Neodiplogasteridae</taxon>
        <taxon>Pristionchus</taxon>
    </lineage>
</organism>
<comment type="caution">
    <text evidence="7">The sequence shown here is derived from an EMBL/GenBank/DDBJ whole genome shotgun (WGS) entry which is preliminary data.</text>
</comment>
<keyword evidence="1" id="KW-0677">Repeat</keyword>
<evidence type="ECO:0000256" key="1">
    <source>
        <dbReference type="ARBA" id="ARBA00022737"/>
    </source>
</evidence>
<keyword evidence="8" id="KW-1185">Reference proteome</keyword>
<dbReference type="PROSITE" id="PS51635">
    <property type="entry name" value="PNPLA"/>
    <property type="match status" value="1"/>
</dbReference>
<dbReference type="SUPFAM" id="SSF52151">
    <property type="entry name" value="FabD/lysophospholipase-like"/>
    <property type="match status" value="1"/>
</dbReference>
<dbReference type="InterPro" id="IPR016035">
    <property type="entry name" value="Acyl_Trfase/lysoPLipase"/>
</dbReference>
<reference evidence="7" key="1">
    <citation type="submission" date="2023-10" db="EMBL/GenBank/DDBJ databases">
        <title>Genome assembly of Pristionchus species.</title>
        <authorList>
            <person name="Yoshida K."/>
            <person name="Sommer R.J."/>
        </authorList>
    </citation>
    <scope>NUCLEOTIDE SEQUENCE</scope>
    <source>
        <strain evidence="7">RS0144</strain>
    </source>
</reference>
<feature type="non-terminal residue" evidence="7">
    <location>
        <position position="154"/>
    </location>
</feature>
<dbReference type="PANTHER" id="PTHR24139">
    <property type="entry name" value="CALCIUM-INDEPENDENT PHOSPHOLIPASE A2"/>
    <property type="match status" value="1"/>
</dbReference>
<evidence type="ECO:0000313" key="8">
    <source>
        <dbReference type="Proteomes" id="UP001432027"/>
    </source>
</evidence>
<dbReference type="GO" id="GO:2000304">
    <property type="term" value="P:positive regulation of ceramide biosynthetic process"/>
    <property type="evidence" value="ECO:0007669"/>
    <property type="project" value="TreeGrafter"/>
</dbReference>
<dbReference type="GO" id="GO:0005739">
    <property type="term" value="C:mitochondrion"/>
    <property type="evidence" value="ECO:0007669"/>
    <property type="project" value="TreeGrafter"/>
</dbReference>
<dbReference type="PANTHER" id="PTHR24139:SF34">
    <property type="entry name" value="85_88 KDA CALCIUM-INDEPENDENT PHOSPHOLIPASE A2"/>
    <property type="match status" value="1"/>
</dbReference>
<protein>
    <recommendedName>
        <fullName evidence="6">PNPLA domain-containing protein</fullName>
    </recommendedName>
</protein>
<dbReference type="Gene3D" id="1.25.40.20">
    <property type="entry name" value="Ankyrin repeat-containing domain"/>
    <property type="match status" value="1"/>
</dbReference>
<evidence type="ECO:0000256" key="5">
    <source>
        <dbReference type="PROSITE-ProRule" id="PRU01161"/>
    </source>
</evidence>
<dbReference type="AlphaFoldDB" id="A0AAV5TWI8"/>
<feature type="domain" description="PNPLA" evidence="6">
    <location>
        <begin position="94"/>
        <end position="154"/>
    </location>
</feature>
<dbReference type="InterPro" id="IPR002641">
    <property type="entry name" value="PNPLA_dom"/>
</dbReference>
<dbReference type="Pfam" id="PF01734">
    <property type="entry name" value="Patatin"/>
    <property type="match status" value="1"/>
</dbReference>
<dbReference type="InterPro" id="IPR047148">
    <property type="entry name" value="PLPL9"/>
</dbReference>
<keyword evidence="4" id="KW-0443">Lipid metabolism</keyword>
<dbReference type="InterPro" id="IPR036770">
    <property type="entry name" value="Ankyrin_rpt-contain_sf"/>
</dbReference>
<evidence type="ECO:0000313" key="7">
    <source>
        <dbReference type="EMBL" id="GMS98923.1"/>
    </source>
</evidence>
<evidence type="ECO:0000256" key="2">
    <source>
        <dbReference type="ARBA" id="ARBA00022801"/>
    </source>
</evidence>
<gene>
    <name evidence="7" type="ORF">PENTCL1PPCAC_21098</name>
</gene>
<dbReference type="Proteomes" id="UP001432027">
    <property type="component" value="Unassembled WGS sequence"/>
</dbReference>
<evidence type="ECO:0000256" key="3">
    <source>
        <dbReference type="ARBA" id="ARBA00023043"/>
    </source>
</evidence>
<name>A0AAV5TWI8_9BILA</name>
<sequence length="154" mass="17059">MLLSHEVDVNSRDIKEGKTALYDAIIINYLLITKALLLFGADHTIVEINGKRVGELHRKGSDETISDEMRSVLRIVAVPSKKPEIVYGKKTHLLSLDGGGIRGLVLTTEIEREIPKFFDRIELPAGTSTGSILSMALSQGKTSGECRNIYFKFK</sequence>
<proteinExistence type="predicted"/>
<dbReference type="GO" id="GO:0047499">
    <property type="term" value="F:calcium-independent phospholipase A2 activity"/>
    <property type="evidence" value="ECO:0007669"/>
    <property type="project" value="InterPro"/>
</dbReference>
<dbReference type="EMBL" id="BTSX01000005">
    <property type="protein sequence ID" value="GMS98923.1"/>
    <property type="molecule type" value="Genomic_DNA"/>
</dbReference>
<evidence type="ECO:0000256" key="4">
    <source>
        <dbReference type="ARBA" id="ARBA00023098"/>
    </source>
</evidence>
<dbReference type="Gene3D" id="3.40.1090.10">
    <property type="entry name" value="Cytosolic phospholipase A2 catalytic domain"/>
    <property type="match status" value="1"/>
</dbReference>
<dbReference type="GO" id="GO:0006629">
    <property type="term" value="P:lipid metabolic process"/>
    <property type="evidence" value="ECO:0007669"/>
    <property type="project" value="UniProtKB-KW"/>
</dbReference>
<feature type="short sequence motif" description="GXSXG" evidence="5">
    <location>
        <begin position="126"/>
        <end position="130"/>
    </location>
</feature>
<evidence type="ECO:0000259" key="6">
    <source>
        <dbReference type="PROSITE" id="PS51635"/>
    </source>
</evidence>
<dbReference type="SUPFAM" id="SSF48403">
    <property type="entry name" value="Ankyrin repeat"/>
    <property type="match status" value="1"/>
</dbReference>
<comment type="caution">
    <text evidence="5">Lacks conserved residue(s) required for the propagation of feature annotation.</text>
</comment>
<feature type="short sequence motif" description="GXGXXG" evidence="5">
    <location>
        <begin position="98"/>
        <end position="103"/>
    </location>
</feature>
<keyword evidence="3" id="KW-0040">ANK repeat</keyword>